<dbReference type="InterPro" id="IPR035971">
    <property type="entry name" value="CBD_sf"/>
</dbReference>
<dbReference type="GO" id="GO:0030248">
    <property type="term" value="F:cellulose binding"/>
    <property type="evidence" value="ECO:0007669"/>
    <property type="project" value="InterPro"/>
</dbReference>
<dbReference type="GO" id="GO:0005576">
    <property type="term" value="C:extracellular region"/>
    <property type="evidence" value="ECO:0007669"/>
    <property type="project" value="InterPro"/>
</dbReference>
<dbReference type="SMART" id="SM00236">
    <property type="entry name" value="fCBD"/>
    <property type="match status" value="1"/>
</dbReference>
<dbReference type="Pfam" id="PF20736">
    <property type="entry name" value="Glyco_hydro127M"/>
    <property type="match status" value="1"/>
</dbReference>
<dbReference type="GO" id="GO:0005975">
    <property type="term" value="P:carbohydrate metabolic process"/>
    <property type="evidence" value="ECO:0007669"/>
    <property type="project" value="InterPro"/>
</dbReference>
<dbReference type="PROSITE" id="PS00562">
    <property type="entry name" value="CBM1_1"/>
    <property type="match status" value="1"/>
</dbReference>
<dbReference type="InterPro" id="IPR049046">
    <property type="entry name" value="Beta-AFase-like_GH127_middle"/>
</dbReference>
<evidence type="ECO:0000259" key="2">
    <source>
        <dbReference type="PROSITE" id="PS51164"/>
    </source>
</evidence>
<accession>A0AAV9X5B7</accession>
<gene>
    <name evidence="3" type="ORF">TWF694_001974</name>
</gene>
<feature type="domain" description="CBM1" evidence="2">
    <location>
        <begin position="666"/>
        <end position="701"/>
    </location>
</feature>
<dbReference type="PROSITE" id="PS51164">
    <property type="entry name" value="CBM1_2"/>
    <property type="match status" value="1"/>
</dbReference>
<dbReference type="InterPro" id="IPR012878">
    <property type="entry name" value="Beta-AFase-like_GH127_cat"/>
</dbReference>
<protein>
    <recommendedName>
        <fullName evidence="2">CBM1 domain-containing protein</fullName>
    </recommendedName>
</protein>
<dbReference type="AlphaFoldDB" id="A0AAV9X5B7"/>
<organism evidence="3 4">
    <name type="scientific">Orbilia ellipsospora</name>
    <dbReference type="NCBI Taxonomy" id="2528407"/>
    <lineage>
        <taxon>Eukaryota</taxon>
        <taxon>Fungi</taxon>
        <taxon>Dikarya</taxon>
        <taxon>Ascomycota</taxon>
        <taxon>Pezizomycotina</taxon>
        <taxon>Orbiliomycetes</taxon>
        <taxon>Orbiliales</taxon>
        <taxon>Orbiliaceae</taxon>
        <taxon>Orbilia</taxon>
    </lineage>
</organism>
<keyword evidence="1" id="KW-0732">Signal</keyword>
<evidence type="ECO:0000313" key="4">
    <source>
        <dbReference type="Proteomes" id="UP001365542"/>
    </source>
</evidence>
<proteinExistence type="predicted"/>
<dbReference type="InterPro" id="IPR000254">
    <property type="entry name" value="CBD"/>
</dbReference>
<dbReference type="Pfam" id="PF00734">
    <property type="entry name" value="CBM_1"/>
    <property type="match status" value="1"/>
</dbReference>
<dbReference type="SUPFAM" id="SSF48208">
    <property type="entry name" value="Six-hairpin glycosidases"/>
    <property type="match status" value="1"/>
</dbReference>
<reference evidence="3 4" key="1">
    <citation type="submission" date="2019-10" db="EMBL/GenBank/DDBJ databases">
        <authorList>
            <person name="Palmer J.M."/>
        </authorList>
    </citation>
    <scope>NUCLEOTIDE SEQUENCE [LARGE SCALE GENOMIC DNA]</scope>
    <source>
        <strain evidence="3 4">TWF694</strain>
    </source>
</reference>
<name>A0AAV9X5B7_9PEZI</name>
<sequence length="701" mass="74963">MLLSKPVRYTSWGDIVPVGAFLVASLLLAPVAGQVSPPAVSDGYTTAFPIDLSQVSLSSSRWGDNQSRTLTYLKFVDVNRLLYVFRSNHKLSTNGASANGGWDDPTFPFRSHVQGHFLTAWAQCYATLKDSTCKSQATTMTAAMVQCQNNNGAAGFASGYLSGFPESDFTALEGGTLTNGNVPYYVIHKTLAGLLDVWRNIGDTNAKTACLALAAWVDTRTAKLTSSKMQSVLNTEFGGMMEVLTDIYFQTGDSKWLTTAARFYHTSTEDPLSSNQDNLNGLHANTQVPKWIGAIRNYKATGNTKYLAVAKNAWAIVVNAHTYAIGGNSQAEHFHAANAISGYLTTDTCEHCNSYNMLKLTRELWSTDPTNSAYFDFYERTLLNHVIAAQNPSDSHGHITYFTSLNPGAKRGLGPAWGGGTWSTDYSSFWCCQGTGVESNTKLMDSVYWYDSSSLYVNLFMSSVLNWSAKGITVTQTTTYPITSSSTLTISGSGTFNLKIRIPAWTYSASILVNGASAGVTVTAGSYATISRTWSSGDVVTINLPMKFRTVAANDNSGIAVVAYGPVVLTANNAATTRPTLDLSTLLRTSTTSLTFSGKVNGATTTFVAFYEGQNFAANTYFTITGSLPAVTTTTTTTGTVKTTTTSTKTSTTSSSTTKTTTAGGACASLYGQCGGIGFTGPTCCQSSTCTFGNDYYSQCL</sequence>
<keyword evidence="4" id="KW-1185">Reference proteome</keyword>
<dbReference type="InterPro" id="IPR008928">
    <property type="entry name" value="6-hairpin_glycosidase_sf"/>
</dbReference>
<dbReference type="SUPFAM" id="SSF57180">
    <property type="entry name" value="Cellulose-binding domain"/>
    <property type="match status" value="1"/>
</dbReference>
<dbReference type="Proteomes" id="UP001365542">
    <property type="component" value="Unassembled WGS sequence"/>
</dbReference>
<evidence type="ECO:0000313" key="3">
    <source>
        <dbReference type="EMBL" id="KAK6535519.1"/>
    </source>
</evidence>
<comment type="caution">
    <text evidence="3">The sequence shown here is derived from an EMBL/GenBank/DDBJ whole genome shotgun (WGS) entry which is preliminary data.</text>
</comment>
<evidence type="ECO:0000256" key="1">
    <source>
        <dbReference type="ARBA" id="ARBA00022729"/>
    </source>
</evidence>
<dbReference type="PANTHER" id="PTHR31151:SF0">
    <property type="entry name" value="PROLINE-TRNA LIGASE (DUF1680)"/>
    <property type="match status" value="1"/>
</dbReference>
<dbReference type="EMBL" id="JAVHJO010000010">
    <property type="protein sequence ID" value="KAK6535519.1"/>
    <property type="molecule type" value="Genomic_DNA"/>
</dbReference>
<dbReference type="PANTHER" id="PTHR31151">
    <property type="entry name" value="PROLINE-TRNA LIGASE (DUF1680)"/>
    <property type="match status" value="1"/>
</dbReference>
<dbReference type="Pfam" id="PF07944">
    <property type="entry name" value="Beta-AFase-like_GH127_cat"/>
    <property type="match status" value="1"/>
</dbReference>